<evidence type="ECO:0000313" key="2">
    <source>
        <dbReference type="EMBL" id="CAF1278876.1"/>
    </source>
</evidence>
<protein>
    <submittedName>
        <fullName evidence="2">Uncharacterized protein</fullName>
    </submittedName>
</protein>
<sequence length="160" mass="18093">MNRENETSVHDAGARLIKAVRQMGFNNKCLVFTSDKRKAENILQSKLNSREQQCVTVSDVAQDLRNFVNFNKMPTHAQQSNVENPSKSNTSQNSTYSKNDTSSYKSTNNTTKAYQGATGGKHFTTYADTDNEMMHNSTNTNIDILISNCKMRNLANHRYK</sequence>
<feature type="region of interest" description="Disordered" evidence="1">
    <location>
        <begin position="76"/>
        <end position="120"/>
    </location>
</feature>
<evidence type="ECO:0000313" key="5">
    <source>
        <dbReference type="Proteomes" id="UP000663870"/>
    </source>
</evidence>
<dbReference type="EMBL" id="CAJNOL010003328">
    <property type="protein sequence ID" value="CAF1558159.1"/>
    <property type="molecule type" value="Genomic_DNA"/>
</dbReference>
<evidence type="ECO:0000256" key="1">
    <source>
        <dbReference type="SAM" id="MobiDB-lite"/>
    </source>
</evidence>
<name>A0A815C6S8_9BILA</name>
<dbReference type="Proteomes" id="UP000663870">
    <property type="component" value="Unassembled WGS sequence"/>
</dbReference>
<organism evidence="2 4">
    <name type="scientific">Rotaria sordida</name>
    <dbReference type="NCBI Taxonomy" id="392033"/>
    <lineage>
        <taxon>Eukaryota</taxon>
        <taxon>Metazoa</taxon>
        <taxon>Spiralia</taxon>
        <taxon>Gnathifera</taxon>
        <taxon>Rotifera</taxon>
        <taxon>Eurotatoria</taxon>
        <taxon>Bdelloidea</taxon>
        <taxon>Philodinida</taxon>
        <taxon>Philodinidae</taxon>
        <taxon>Rotaria</taxon>
    </lineage>
</organism>
<evidence type="ECO:0000313" key="3">
    <source>
        <dbReference type="EMBL" id="CAF1558159.1"/>
    </source>
</evidence>
<feature type="compositionally biased region" description="Polar residues" evidence="1">
    <location>
        <begin position="76"/>
        <end position="92"/>
    </location>
</feature>
<reference evidence="2" key="1">
    <citation type="submission" date="2021-02" db="EMBL/GenBank/DDBJ databases">
        <authorList>
            <person name="Nowell W R."/>
        </authorList>
    </citation>
    <scope>NUCLEOTIDE SEQUENCE</scope>
</reference>
<comment type="caution">
    <text evidence="2">The sequence shown here is derived from an EMBL/GenBank/DDBJ whole genome shotgun (WGS) entry which is preliminary data.</text>
</comment>
<proteinExistence type="predicted"/>
<dbReference type="AlphaFoldDB" id="A0A815C6S8"/>
<feature type="compositionally biased region" description="Low complexity" evidence="1">
    <location>
        <begin position="93"/>
        <end position="112"/>
    </location>
</feature>
<evidence type="ECO:0000313" key="4">
    <source>
        <dbReference type="Proteomes" id="UP000663854"/>
    </source>
</evidence>
<gene>
    <name evidence="3" type="ORF">JXQ802_LOCUS44142</name>
    <name evidence="2" type="ORF">PYM288_LOCUS28774</name>
</gene>
<accession>A0A815C6S8</accession>
<dbReference type="EMBL" id="CAJNOH010002191">
    <property type="protein sequence ID" value="CAF1278876.1"/>
    <property type="molecule type" value="Genomic_DNA"/>
</dbReference>
<dbReference type="Proteomes" id="UP000663854">
    <property type="component" value="Unassembled WGS sequence"/>
</dbReference>
<keyword evidence="5" id="KW-1185">Reference proteome</keyword>